<organism evidence="1 2">
    <name type="scientific">Rosenbergiella nectarea</name>
    <dbReference type="NCBI Taxonomy" id="988801"/>
    <lineage>
        <taxon>Bacteria</taxon>
        <taxon>Pseudomonadati</taxon>
        <taxon>Pseudomonadota</taxon>
        <taxon>Gammaproteobacteria</taxon>
        <taxon>Enterobacterales</taxon>
        <taxon>Erwiniaceae</taxon>
        <taxon>Rosenbergiella</taxon>
    </lineage>
</organism>
<sequence length="107" mass="12031">MATINFDNKLGFVEYKPDPDDICSLCGNNAGRDRLVEAKNDIRICEGCIDVLTEIKDEKISKRNEAAISEIMAIEEKMPDSYTPYEFVSAIVEDIRAGKVSSLTFKY</sequence>
<accession>A0A1H9MQ44</accession>
<dbReference type="EMBL" id="FOGC01000017">
    <property type="protein sequence ID" value="SER25824.1"/>
    <property type="molecule type" value="Genomic_DNA"/>
</dbReference>
<proteinExistence type="predicted"/>
<reference evidence="2" key="1">
    <citation type="submission" date="2016-10" db="EMBL/GenBank/DDBJ databases">
        <authorList>
            <person name="Varghese N."/>
            <person name="Submissions S."/>
        </authorList>
    </citation>
    <scope>NUCLEOTIDE SEQUENCE [LARGE SCALE GENOMIC DNA]</scope>
    <source>
        <strain evidence="2">8N4</strain>
    </source>
</reference>
<dbReference type="STRING" id="988801.SAMN05216522_11734"/>
<dbReference type="AlphaFoldDB" id="A0A1H9MQ44"/>
<keyword evidence="2" id="KW-1185">Reference proteome</keyword>
<evidence type="ECO:0000313" key="1">
    <source>
        <dbReference type="EMBL" id="SER25824.1"/>
    </source>
</evidence>
<gene>
    <name evidence="1" type="ORF">SAMN05216522_11734</name>
</gene>
<evidence type="ECO:0000313" key="2">
    <source>
        <dbReference type="Proteomes" id="UP000242515"/>
    </source>
</evidence>
<protein>
    <recommendedName>
        <fullName evidence="3">ATP-dependent Clp protease ATP-binding subunit ClpX</fullName>
    </recommendedName>
</protein>
<name>A0A1H9MQ44_9GAMM</name>
<evidence type="ECO:0008006" key="3">
    <source>
        <dbReference type="Google" id="ProtNLM"/>
    </source>
</evidence>
<dbReference type="Proteomes" id="UP000242515">
    <property type="component" value="Unassembled WGS sequence"/>
</dbReference>